<keyword evidence="1" id="KW-0175">Coiled coil</keyword>
<proteinExistence type="predicted"/>
<evidence type="ECO:0000256" key="3">
    <source>
        <dbReference type="SAM" id="SignalP"/>
    </source>
</evidence>
<feature type="coiled-coil region" evidence="1">
    <location>
        <begin position="326"/>
        <end position="389"/>
    </location>
</feature>
<reference evidence="4 5" key="1">
    <citation type="submission" date="2019-02" db="EMBL/GenBank/DDBJ databases">
        <title>Deep-cultivation of Planctomycetes and their phenomic and genomic characterization uncovers novel biology.</title>
        <authorList>
            <person name="Wiegand S."/>
            <person name="Jogler M."/>
            <person name="Boedeker C."/>
            <person name="Pinto D."/>
            <person name="Vollmers J."/>
            <person name="Rivas-Marin E."/>
            <person name="Kohn T."/>
            <person name="Peeters S.H."/>
            <person name="Heuer A."/>
            <person name="Rast P."/>
            <person name="Oberbeckmann S."/>
            <person name="Bunk B."/>
            <person name="Jeske O."/>
            <person name="Meyerdierks A."/>
            <person name="Storesund J.E."/>
            <person name="Kallscheuer N."/>
            <person name="Luecker S."/>
            <person name="Lage O.M."/>
            <person name="Pohl T."/>
            <person name="Merkel B.J."/>
            <person name="Hornburger P."/>
            <person name="Mueller R.-W."/>
            <person name="Bruemmer F."/>
            <person name="Labrenz M."/>
            <person name="Spormann A.M."/>
            <person name="Op den Camp H."/>
            <person name="Overmann J."/>
            <person name="Amann R."/>
            <person name="Jetten M.S.M."/>
            <person name="Mascher T."/>
            <person name="Medema M.H."/>
            <person name="Devos D.P."/>
            <person name="Kaster A.-K."/>
            <person name="Ovreas L."/>
            <person name="Rohde M."/>
            <person name="Galperin M.Y."/>
            <person name="Jogler C."/>
        </authorList>
    </citation>
    <scope>NUCLEOTIDE SEQUENCE [LARGE SCALE GENOMIC DNA]</scope>
    <source>
        <strain evidence="4 5">Pan189</strain>
    </source>
</reference>
<dbReference type="EMBL" id="CP036268">
    <property type="protein sequence ID" value="QDT38645.1"/>
    <property type="molecule type" value="Genomic_DNA"/>
</dbReference>
<dbReference type="Proteomes" id="UP000317318">
    <property type="component" value="Chromosome"/>
</dbReference>
<feature type="compositionally biased region" description="Acidic residues" evidence="2">
    <location>
        <begin position="779"/>
        <end position="798"/>
    </location>
</feature>
<dbReference type="OrthoDB" id="253784at2"/>
<evidence type="ECO:0000313" key="4">
    <source>
        <dbReference type="EMBL" id="QDT38645.1"/>
    </source>
</evidence>
<evidence type="ECO:0008006" key="6">
    <source>
        <dbReference type="Google" id="ProtNLM"/>
    </source>
</evidence>
<dbReference type="InterPro" id="IPR036249">
    <property type="entry name" value="Thioredoxin-like_sf"/>
</dbReference>
<evidence type="ECO:0000256" key="2">
    <source>
        <dbReference type="SAM" id="MobiDB-lite"/>
    </source>
</evidence>
<dbReference type="Gene3D" id="2.60.40.10">
    <property type="entry name" value="Immunoglobulins"/>
    <property type="match status" value="1"/>
</dbReference>
<dbReference type="AlphaFoldDB" id="A0A517R425"/>
<keyword evidence="5" id="KW-1185">Reference proteome</keyword>
<evidence type="ECO:0000313" key="5">
    <source>
        <dbReference type="Proteomes" id="UP000317318"/>
    </source>
</evidence>
<evidence type="ECO:0000256" key="1">
    <source>
        <dbReference type="SAM" id="Coils"/>
    </source>
</evidence>
<sequence length="798" mass="86754" precursor="true">MLDFGFSRIQRTYFQECLRARSLFSLLALAAVLVFASSGCNEPTSVGEEDSTVENGSSALRPGASLVPASEQQGSRRETVAGTWQFLFYNSGSGEQRVGRDISGGFITFEKTDDGYRAKDFKSNSIFSDAELVDSEVTAETVKLTFKNNNTFEFDGSLWEDGVIRGGMQFNFPMHFLLRLVPHSGEITEADLKPMSVGMTDGFGPAKIAYRSGDPVDAFTSVLEEYPGSPAGFEAVDDFLSDISEVKAVDSNGVREIGDALVEFGKRWSPATANYARVTIATSLMSQGYQLDIADEFLATAKEESSPEFWSYWEEVIDSYRDFAIILSARREIKQAARAIESADDSEDLEVVRSIYGKHPYDPIVMYRAADAETKAENLEQAAEILGQMVALPGLESSILQSSVSDELSFIAPKGRLGGIWSRLDREDDALDDFLDELREKHLFYFLDSVEVPSLNSDGRTVLTEMFTGQGCPPCVAADLALDGAQQAVQGDKLISLRYHLHVPYPDPLTNLDSQQRSEYYGVRGTPTVFVNGVQPTEPLAGGFTNAPDSYERLLDAISAENQQTASGIQLQANSSVGGQTLHVSARATAEKSIPSSVRLRCVIAEPEVVYAGQNGIVEHRMVARLMPGGPDGVGGQDNAINFETSIPLSDIPKNTNEALDQYEQAVTARSEFQFKFLVRPLELDELRLIAFVQDDETKEVLAAIEVPITGEYDFAAVSEEHAKASDAEENANAGTEESGPALRPANQSDSTEDGDEASTSDSPQEAGSAEEATPTESDQTDNSEETGEPSESGSDED</sequence>
<accession>A0A517R425</accession>
<dbReference type="RefSeq" id="WP_145364733.1">
    <property type="nucleotide sequence ID" value="NZ_CP036268.1"/>
</dbReference>
<feature type="region of interest" description="Disordered" evidence="2">
    <location>
        <begin position="722"/>
        <end position="798"/>
    </location>
</feature>
<dbReference type="KEGG" id="svp:Pan189_30400"/>
<dbReference type="SUPFAM" id="SSF52833">
    <property type="entry name" value="Thioredoxin-like"/>
    <property type="match status" value="1"/>
</dbReference>
<feature type="signal peptide" evidence="3">
    <location>
        <begin position="1"/>
        <end position="30"/>
    </location>
</feature>
<name>A0A517R425_9PLAN</name>
<organism evidence="4 5">
    <name type="scientific">Stratiformator vulcanicus</name>
    <dbReference type="NCBI Taxonomy" id="2527980"/>
    <lineage>
        <taxon>Bacteria</taxon>
        <taxon>Pseudomonadati</taxon>
        <taxon>Planctomycetota</taxon>
        <taxon>Planctomycetia</taxon>
        <taxon>Planctomycetales</taxon>
        <taxon>Planctomycetaceae</taxon>
        <taxon>Stratiformator</taxon>
    </lineage>
</organism>
<dbReference type="InterPro" id="IPR013783">
    <property type="entry name" value="Ig-like_fold"/>
</dbReference>
<feature type="chain" id="PRO_5022223214" description="Thioredoxin domain-containing protein" evidence="3">
    <location>
        <begin position="31"/>
        <end position="798"/>
    </location>
</feature>
<gene>
    <name evidence="4" type="ORF">Pan189_30400</name>
</gene>
<protein>
    <recommendedName>
        <fullName evidence="6">Thioredoxin domain-containing protein</fullName>
    </recommendedName>
</protein>
<feature type="region of interest" description="Disordered" evidence="2">
    <location>
        <begin position="43"/>
        <end position="75"/>
    </location>
</feature>
<keyword evidence="3" id="KW-0732">Signal</keyword>